<protein>
    <submittedName>
        <fullName evidence="1">Uncharacterized protein</fullName>
    </submittedName>
</protein>
<proteinExistence type="predicted"/>
<gene>
    <name evidence="1" type="ORF">EAG_02669</name>
</gene>
<dbReference type="EMBL" id="GL435236">
    <property type="protein sequence ID" value="EFN73715.1"/>
    <property type="molecule type" value="Genomic_DNA"/>
</dbReference>
<reference evidence="1 2" key="1">
    <citation type="journal article" date="2010" name="Science">
        <title>Genomic comparison of the ants Camponotus floridanus and Harpegnathos saltator.</title>
        <authorList>
            <person name="Bonasio R."/>
            <person name="Zhang G."/>
            <person name="Ye C."/>
            <person name="Mutti N.S."/>
            <person name="Fang X."/>
            <person name="Qin N."/>
            <person name="Donahue G."/>
            <person name="Yang P."/>
            <person name="Li Q."/>
            <person name="Li C."/>
            <person name="Zhang P."/>
            <person name="Huang Z."/>
            <person name="Berger S.L."/>
            <person name="Reinberg D."/>
            <person name="Wang J."/>
            <person name="Liebig J."/>
        </authorList>
    </citation>
    <scope>NUCLEOTIDE SEQUENCE [LARGE SCALE GENOMIC DNA]</scope>
    <source>
        <strain evidence="2">C129</strain>
    </source>
</reference>
<dbReference type="AlphaFoldDB" id="E1ZYM3"/>
<accession>E1ZYM3</accession>
<sequence>MSDDGVSSSANTLFTLDTPGAAGPAGSYCEVHGYVQAKEVVVAVLFRVYYLPLSLRLSREGDAKRLDKMAEGPIERVEQGKEDWKKVSDFHDNNASKLLERNLSVQYASL</sequence>
<dbReference type="OrthoDB" id="78824at2759"/>
<dbReference type="InParanoid" id="E1ZYM3"/>
<organism evidence="2">
    <name type="scientific">Camponotus floridanus</name>
    <name type="common">Florida carpenter ant</name>
    <dbReference type="NCBI Taxonomy" id="104421"/>
    <lineage>
        <taxon>Eukaryota</taxon>
        <taxon>Metazoa</taxon>
        <taxon>Ecdysozoa</taxon>
        <taxon>Arthropoda</taxon>
        <taxon>Hexapoda</taxon>
        <taxon>Insecta</taxon>
        <taxon>Pterygota</taxon>
        <taxon>Neoptera</taxon>
        <taxon>Endopterygota</taxon>
        <taxon>Hymenoptera</taxon>
        <taxon>Apocrita</taxon>
        <taxon>Aculeata</taxon>
        <taxon>Formicoidea</taxon>
        <taxon>Formicidae</taxon>
        <taxon>Formicinae</taxon>
        <taxon>Camponotus</taxon>
    </lineage>
</organism>
<keyword evidence="2" id="KW-1185">Reference proteome</keyword>
<evidence type="ECO:0000313" key="2">
    <source>
        <dbReference type="Proteomes" id="UP000000311"/>
    </source>
</evidence>
<evidence type="ECO:0000313" key="1">
    <source>
        <dbReference type="EMBL" id="EFN73715.1"/>
    </source>
</evidence>
<dbReference type="Proteomes" id="UP000000311">
    <property type="component" value="Unassembled WGS sequence"/>
</dbReference>
<name>E1ZYM3_CAMFO</name>